<dbReference type="RefSeq" id="WP_252166906.1">
    <property type="nucleotide sequence ID" value="NZ_CP084930.1"/>
</dbReference>
<feature type="signal peptide" evidence="1">
    <location>
        <begin position="1"/>
        <end position="22"/>
    </location>
</feature>
<keyword evidence="3" id="KW-1185">Reference proteome</keyword>
<keyword evidence="1" id="KW-0732">Signal</keyword>
<organism evidence="2 3">
    <name type="scientific">Sphingomonas morindae</name>
    <dbReference type="NCBI Taxonomy" id="1541170"/>
    <lineage>
        <taxon>Bacteria</taxon>
        <taxon>Pseudomonadati</taxon>
        <taxon>Pseudomonadota</taxon>
        <taxon>Alphaproteobacteria</taxon>
        <taxon>Sphingomonadales</taxon>
        <taxon>Sphingomonadaceae</taxon>
        <taxon>Sphingomonas</taxon>
    </lineage>
</organism>
<evidence type="ECO:0000313" key="2">
    <source>
        <dbReference type="EMBL" id="USI73094.1"/>
    </source>
</evidence>
<dbReference type="Proteomes" id="UP001056937">
    <property type="component" value="Chromosome 1"/>
</dbReference>
<evidence type="ECO:0000313" key="3">
    <source>
        <dbReference type="Proteomes" id="UP001056937"/>
    </source>
</evidence>
<evidence type="ECO:0000256" key="1">
    <source>
        <dbReference type="SAM" id="SignalP"/>
    </source>
</evidence>
<reference evidence="2" key="1">
    <citation type="journal article" date="2022" name="Toxins">
        <title>Genomic Analysis of Sphingopyxis sp. USTB-05 for Biodegrading Cyanobacterial Hepatotoxins.</title>
        <authorList>
            <person name="Liu C."/>
            <person name="Xu Q."/>
            <person name="Zhao Z."/>
            <person name="Zhang H."/>
            <person name="Liu X."/>
            <person name="Yin C."/>
            <person name="Liu Y."/>
            <person name="Yan H."/>
        </authorList>
    </citation>
    <scope>NUCLEOTIDE SEQUENCE</scope>
    <source>
        <strain evidence="2">NBD5</strain>
    </source>
</reference>
<dbReference type="EMBL" id="CP084930">
    <property type="protein sequence ID" value="USI73094.1"/>
    <property type="molecule type" value="Genomic_DNA"/>
</dbReference>
<accession>A0ABY4X815</accession>
<gene>
    <name evidence="2" type="ORF">LHA26_01025</name>
</gene>
<proteinExistence type="predicted"/>
<sequence>MKRRTCAILALALLLGGSSAIAAAPKAGPSYATGRFEVAGQLVPPAQVLDARALPDMAGKPSLMVTLAPALAEALARGKPAATPIAATLDGKPLGASPAGGLAADHMLQLSGAFGSYESAAALARRISGKDPLPDSEGD</sequence>
<name>A0ABY4X815_9SPHN</name>
<feature type="chain" id="PRO_5045110613" evidence="1">
    <location>
        <begin position="23"/>
        <end position="139"/>
    </location>
</feature>
<protein>
    <submittedName>
        <fullName evidence="2">Uncharacterized protein</fullName>
    </submittedName>
</protein>